<proteinExistence type="predicted"/>
<dbReference type="Proteomes" id="UP000011591">
    <property type="component" value="Unassembled WGS sequence"/>
</dbReference>
<protein>
    <recommendedName>
        <fullName evidence="4">KaiC-like domain-containing protein</fullName>
    </recommendedName>
</protein>
<evidence type="ECO:0000313" key="3">
    <source>
        <dbReference type="Proteomes" id="UP000011591"/>
    </source>
</evidence>
<dbReference type="OrthoDB" id="252760at2157"/>
<dbReference type="PATRIC" id="fig|1227491.4.peg.386"/>
<feature type="region of interest" description="Disordered" evidence="1">
    <location>
        <begin position="1"/>
        <end position="26"/>
    </location>
</feature>
<evidence type="ECO:0000256" key="1">
    <source>
        <dbReference type="SAM" id="MobiDB-lite"/>
    </source>
</evidence>
<feature type="compositionally biased region" description="Polar residues" evidence="1">
    <location>
        <begin position="1"/>
        <end position="16"/>
    </location>
</feature>
<name>M0BKA7_9EURY</name>
<gene>
    <name evidence="2" type="ORF">C480_01872</name>
</gene>
<accession>M0BKA7</accession>
<dbReference type="InterPro" id="IPR055927">
    <property type="entry name" value="DUF7504"/>
</dbReference>
<comment type="caution">
    <text evidence="2">The sequence shown here is derived from an EMBL/GenBank/DDBJ whole genome shotgun (WGS) entry which is preliminary data.</text>
</comment>
<reference evidence="2 3" key="1">
    <citation type="journal article" date="2014" name="PLoS Genet.">
        <title>Phylogenetically driven sequencing of extremely halophilic archaea reveals strategies for static and dynamic osmo-response.</title>
        <authorList>
            <person name="Becker E.A."/>
            <person name="Seitzer P.M."/>
            <person name="Tritt A."/>
            <person name="Larsen D."/>
            <person name="Krusor M."/>
            <person name="Yao A.I."/>
            <person name="Wu D."/>
            <person name="Madern D."/>
            <person name="Eisen J.A."/>
            <person name="Darling A.E."/>
            <person name="Facciotti M.T."/>
        </authorList>
    </citation>
    <scope>NUCLEOTIDE SEQUENCE [LARGE SCALE GENOMIC DNA]</scope>
    <source>
        <strain evidence="2 3">DSM 13077</strain>
    </source>
</reference>
<organism evidence="2 3">
    <name type="scientific">Natrialba aegyptia DSM 13077</name>
    <dbReference type="NCBI Taxonomy" id="1227491"/>
    <lineage>
        <taxon>Archaea</taxon>
        <taxon>Methanobacteriati</taxon>
        <taxon>Methanobacteriota</taxon>
        <taxon>Stenosarchaea group</taxon>
        <taxon>Halobacteria</taxon>
        <taxon>Halobacteriales</taxon>
        <taxon>Natrialbaceae</taxon>
        <taxon>Natrialba</taxon>
    </lineage>
</organism>
<dbReference type="EMBL" id="AOIP01000009">
    <property type="protein sequence ID" value="ELZ10039.1"/>
    <property type="molecule type" value="Genomic_DNA"/>
</dbReference>
<feature type="compositionally biased region" description="Polar residues" evidence="1">
    <location>
        <begin position="108"/>
        <end position="132"/>
    </location>
</feature>
<feature type="region of interest" description="Disordered" evidence="1">
    <location>
        <begin position="108"/>
        <end position="147"/>
    </location>
</feature>
<evidence type="ECO:0000313" key="2">
    <source>
        <dbReference type="EMBL" id="ELZ10039.1"/>
    </source>
</evidence>
<evidence type="ECO:0008006" key="4">
    <source>
        <dbReference type="Google" id="ProtNLM"/>
    </source>
</evidence>
<dbReference type="AlphaFoldDB" id="M0BKA7"/>
<keyword evidence="3" id="KW-1185">Reference proteome</keyword>
<dbReference type="RefSeq" id="WP_006663921.1">
    <property type="nucleotide sequence ID" value="NZ_AOIP01000009.1"/>
</dbReference>
<dbReference type="Pfam" id="PF24336">
    <property type="entry name" value="DUF7504"/>
    <property type="match status" value="1"/>
</dbReference>
<feature type="region of interest" description="Disordered" evidence="1">
    <location>
        <begin position="65"/>
        <end position="96"/>
    </location>
</feature>
<sequence>MGSESGGSDVTETDSATVPRGTVDTETEMTFAQTLDALKREGSSVLVVGADSQGAHEAVCRRLAGVHRESSSDSNSDSNSDTDSETLETTDSRGVQYRLRVTGTVDETTSADSWQDCPNQSTRTRTISTASLDRSRPGHTHPSESLLGEQPLIGTLGLEIIEAIDEFDRGTADYKPAGLRLCLDSLVALLDEHDTDEVFRLLHLVTTATTHARGVGHVHLPLDSNHDAVALLEPLFDAVVELRTRDGIDEQRWTLRDRELVTEWMPV</sequence>